<dbReference type="Pfam" id="PF05257">
    <property type="entry name" value="CHAP"/>
    <property type="match status" value="1"/>
</dbReference>
<keyword evidence="4" id="KW-1185">Reference proteome</keyword>
<feature type="domain" description="Peptidase C51" evidence="2">
    <location>
        <begin position="5"/>
        <end position="126"/>
    </location>
</feature>
<protein>
    <recommendedName>
        <fullName evidence="2">Peptidase C51 domain-containing protein</fullName>
    </recommendedName>
</protein>
<reference evidence="3 4" key="1">
    <citation type="journal article" date="2013" name="Genome Announc.">
        <title>Genome Sequence of Novosphingobium lindaniclasticum LE124T, Isolated from a Hexachlorocyclohexane Dumpsite.</title>
        <authorList>
            <person name="Saxena A."/>
            <person name="Nayyar N."/>
            <person name="Sangwan N."/>
            <person name="Kumari R."/>
            <person name="Khurana J.P."/>
            <person name="Lal R."/>
        </authorList>
    </citation>
    <scope>NUCLEOTIDE SEQUENCE [LARGE SCALE GENOMIC DNA]</scope>
    <source>
        <strain evidence="3 4">LE124</strain>
    </source>
</reference>
<dbReference type="Proteomes" id="UP000015527">
    <property type="component" value="Unassembled WGS sequence"/>
</dbReference>
<name>T0HKN1_9SPHN</name>
<keyword evidence="1" id="KW-0732">Signal</keyword>
<dbReference type="Gene3D" id="3.90.1720.10">
    <property type="entry name" value="endopeptidase domain like (from Nostoc punctiforme)"/>
    <property type="match status" value="1"/>
</dbReference>
<evidence type="ECO:0000256" key="1">
    <source>
        <dbReference type="SAM" id="SignalP"/>
    </source>
</evidence>
<dbReference type="eggNOG" id="COG3942">
    <property type="taxonomic scope" value="Bacteria"/>
</dbReference>
<dbReference type="InterPro" id="IPR007921">
    <property type="entry name" value="CHAP_dom"/>
</dbReference>
<feature type="chain" id="PRO_5004576545" description="Peptidase C51 domain-containing protein" evidence="1">
    <location>
        <begin position="21"/>
        <end position="170"/>
    </location>
</feature>
<dbReference type="InterPro" id="IPR038765">
    <property type="entry name" value="Papain-like_cys_pep_sf"/>
</dbReference>
<accession>T0HKN1</accession>
<dbReference type="PATRIC" id="fig|1096930.3.peg.1751"/>
<dbReference type="SUPFAM" id="SSF54001">
    <property type="entry name" value="Cysteine proteinases"/>
    <property type="match status" value="1"/>
</dbReference>
<sequence>MKKVSVVVAALLSLSAQAFFAPALARPLQCVPYARAQSGIGIHGNAATWWDQAEGTYKRGSSPEAGAVLVFKSTAAMPYGHVAMIREVVDARHVLLDHANWSRPGLVERSALAEDVSEAGDWSNVRVWYGPSRALGSRQNPTFGFIYNGSPHETATLATAQDDGSPNKAG</sequence>
<evidence type="ECO:0000259" key="2">
    <source>
        <dbReference type="PROSITE" id="PS50911"/>
    </source>
</evidence>
<dbReference type="RefSeq" id="WP_021233665.1">
    <property type="nucleotide sequence ID" value="NZ_ATHL01000061.1"/>
</dbReference>
<organism evidence="3 4">
    <name type="scientific">Novosphingobium lindaniclasticum LE124</name>
    <dbReference type="NCBI Taxonomy" id="1096930"/>
    <lineage>
        <taxon>Bacteria</taxon>
        <taxon>Pseudomonadati</taxon>
        <taxon>Pseudomonadota</taxon>
        <taxon>Alphaproteobacteria</taxon>
        <taxon>Sphingomonadales</taxon>
        <taxon>Sphingomonadaceae</taxon>
        <taxon>Novosphingobium</taxon>
    </lineage>
</organism>
<dbReference type="PROSITE" id="PS50911">
    <property type="entry name" value="CHAP"/>
    <property type="match status" value="1"/>
</dbReference>
<comment type="caution">
    <text evidence="3">The sequence shown here is derived from an EMBL/GenBank/DDBJ whole genome shotgun (WGS) entry which is preliminary data.</text>
</comment>
<dbReference type="AlphaFoldDB" id="T0HKN1"/>
<evidence type="ECO:0000313" key="4">
    <source>
        <dbReference type="Proteomes" id="UP000015527"/>
    </source>
</evidence>
<proteinExistence type="predicted"/>
<dbReference type="OrthoDB" id="7279151at2"/>
<gene>
    <name evidence="3" type="ORF">L284_08845</name>
</gene>
<dbReference type="EMBL" id="ATHL01000061">
    <property type="protein sequence ID" value="EQB16886.1"/>
    <property type="molecule type" value="Genomic_DNA"/>
</dbReference>
<evidence type="ECO:0000313" key="3">
    <source>
        <dbReference type="EMBL" id="EQB16886.1"/>
    </source>
</evidence>
<feature type="signal peptide" evidence="1">
    <location>
        <begin position="1"/>
        <end position="20"/>
    </location>
</feature>